<evidence type="ECO:0000256" key="4">
    <source>
        <dbReference type="ARBA" id="ARBA00022801"/>
    </source>
</evidence>
<dbReference type="CDD" id="cd09634">
    <property type="entry name" value="Cas1_I-II-III"/>
    <property type="match status" value="1"/>
</dbReference>
<evidence type="ECO:0000256" key="7">
    <source>
        <dbReference type="ARBA" id="ARBA00023125"/>
    </source>
</evidence>
<evidence type="ECO:0000313" key="10">
    <source>
        <dbReference type="EMBL" id="KUG19947.1"/>
    </source>
</evidence>
<name>A0A0W8FGE6_9ZZZZ</name>
<dbReference type="PANTHER" id="PTHR34353">
    <property type="entry name" value="CRISPR-ASSOCIATED ENDONUCLEASE CAS1 1"/>
    <property type="match status" value="1"/>
</dbReference>
<dbReference type="InterPro" id="IPR042211">
    <property type="entry name" value="CRISPR-assoc_Cas1_N"/>
</dbReference>
<dbReference type="InterPro" id="IPR042206">
    <property type="entry name" value="CRISPR-assoc_Cas1_C"/>
</dbReference>
<gene>
    <name evidence="10" type="ORF">ASZ90_010340</name>
</gene>
<comment type="caution">
    <text evidence="10">The sequence shown here is derived from an EMBL/GenBank/DDBJ whole genome shotgun (WGS) entry which is preliminary data.</text>
</comment>
<dbReference type="EMBL" id="LNQE01001243">
    <property type="protein sequence ID" value="KUG19947.1"/>
    <property type="molecule type" value="Genomic_DNA"/>
</dbReference>
<evidence type="ECO:0000256" key="5">
    <source>
        <dbReference type="ARBA" id="ARBA00022842"/>
    </source>
</evidence>
<evidence type="ECO:0000256" key="8">
    <source>
        <dbReference type="ARBA" id="ARBA00023211"/>
    </source>
</evidence>
<evidence type="ECO:0000256" key="6">
    <source>
        <dbReference type="ARBA" id="ARBA00023118"/>
    </source>
</evidence>
<dbReference type="PANTHER" id="PTHR34353:SF2">
    <property type="entry name" value="CRISPR-ASSOCIATED ENDONUCLEASE CAS1 1"/>
    <property type="match status" value="1"/>
</dbReference>
<evidence type="ECO:0000256" key="1">
    <source>
        <dbReference type="ARBA" id="ARBA00022722"/>
    </source>
</evidence>
<dbReference type="Gene3D" id="3.100.10.20">
    <property type="entry name" value="CRISPR-associated endonuclease Cas1, N-terminal domain"/>
    <property type="match status" value="1"/>
</dbReference>
<feature type="transmembrane region" description="Helical" evidence="9">
    <location>
        <begin position="192"/>
        <end position="216"/>
    </location>
</feature>
<dbReference type="GO" id="GO:0003677">
    <property type="term" value="F:DNA binding"/>
    <property type="evidence" value="ECO:0007669"/>
    <property type="project" value="UniProtKB-KW"/>
</dbReference>
<organism evidence="10">
    <name type="scientific">hydrocarbon metagenome</name>
    <dbReference type="NCBI Taxonomy" id="938273"/>
    <lineage>
        <taxon>unclassified sequences</taxon>
        <taxon>metagenomes</taxon>
        <taxon>ecological metagenomes</taxon>
    </lineage>
</organism>
<dbReference type="GO" id="GO:0016787">
    <property type="term" value="F:hydrolase activity"/>
    <property type="evidence" value="ECO:0007669"/>
    <property type="project" value="UniProtKB-KW"/>
</dbReference>
<dbReference type="Gene3D" id="1.20.120.920">
    <property type="entry name" value="CRISPR-associated endonuclease Cas1, C-terminal domain"/>
    <property type="match status" value="1"/>
</dbReference>
<keyword evidence="9" id="KW-1133">Transmembrane helix</keyword>
<evidence type="ECO:0000256" key="3">
    <source>
        <dbReference type="ARBA" id="ARBA00022759"/>
    </source>
</evidence>
<keyword evidence="6" id="KW-0051">Antiviral defense</keyword>
<sequence length="311" mass="34453">MRAENTPWHAVTGYGGHIKATANDLIIVQGGDTRHHPLAGVRHLLVVGGHTLHTSAVINLLKGGSAISFFDIDGTPVGFLYPYGYRAHEEVQNAQYQAAPHRYATAVAVSALRSRLLFVERACEEMDRDVLYEGELVLLHQMRDELQELITMDELRRLHRLSSDMYYEILARLIPPGFGYRRRTSRPHQDPINAMLSLGYAILYGACCVAIVGAHLDPDCGFLQEGEGGLVHDLIEPLKAEMVDGAVVALALEGIPAGEYELSAARCYLSEDLTNHLIGALRASIDQKRVDAQVVLLQEALVQNREFQMLY</sequence>
<accession>A0A0W8FGE6</accession>
<dbReference type="AlphaFoldDB" id="A0A0W8FGE6"/>
<keyword evidence="2" id="KW-0479">Metal-binding</keyword>
<protein>
    <submittedName>
        <fullName evidence="10">Crispr-associated protein cas1</fullName>
    </submittedName>
</protein>
<reference evidence="10" key="1">
    <citation type="journal article" date="2015" name="Proc. Natl. Acad. Sci. U.S.A.">
        <title>Networks of energetic and metabolic interactions define dynamics in microbial communities.</title>
        <authorList>
            <person name="Embree M."/>
            <person name="Liu J.K."/>
            <person name="Al-Bassam M.M."/>
            <person name="Zengler K."/>
        </authorList>
    </citation>
    <scope>NUCLEOTIDE SEQUENCE</scope>
</reference>
<dbReference type="InterPro" id="IPR002729">
    <property type="entry name" value="CRISPR-assoc_Cas1"/>
</dbReference>
<proteinExistence type="inferred from homology"/>
<keyword evidence="5" id="KW-0460">Magnesium</keyword>
<keyword evidence="9" id="KW-0812">Transmembrane</keyword>
<keyword evidence="4" id="KW-0378">Hydrolase</keyword>
<dbReference type="GO" id="GO:0043571">
    <property type="term" value="P:maintenance of CRISPR repeat elements"/>
    <property type="evidence" value="ECO:0007669"/>
    <property type="project" value="InterPro"/>
</dbReference>
<dbReference type="InterPro" id="IPR050646">
    <property type="entry name" value="Cas1"/>
</dbReference>
<keyword evidence="7" id="KW-0238">DNA-binding</keyword>
<keyword evidence="9" id="KW-0472">Membrane</keyword>
<dbReference type="GO" id="GO:0046872">
    <property type="term" value="F:metal ion binding"/>
    <property type="evidence" value="ECO:0007669"/>
    <property type="project" value="UniProtKB-KW"/>
</dbReference>
<keyword evidence="3" id="KW-0255">Endonuclease</keyword>
<dbReference type="Pfam" id="PF01867">
    <property type="entry name" value="Cas_Cas1"/>
    <property type="match status" value="1"/>
</dbReference>
<dbReference type="HAMAP" id="MF_01470">
    <property type="entry name" value="Cas1"/>
    <property type="match status" value="1"/>
</dbReference>
<evidence type="ECO:0000256" key="2">
    <source>
        <dbReference type="ARBA" id="ARBA00022723"/>
    </source>
</evidence>
<dbReference type="NCBIfam" id="TIGR00287">
    <property type="entry name" value="cas1"/>
    <property type="match status" value="1"/>
</dbReference>
<dbReference type="GO" id="GO:0051607">
    <property type="term" value="P:defense response to virus"/>
    <property type="evidence" value="ECO:0007669"/>
    <property type="project" value="UniProtKB-KW"/>
</dbReference>
<evidence type="ECO:0000256" key="9">
    <source>
        <dbReference type="SAM" id="Phobius"/>
    </source>
</evidence>
<keyword evidence="8" id="KW-0464">Manganese</keyword>
<keyword evidence="1" id="KW-0540">Nuclease</keyword>
<dbReference type="GO" id="GO:0004519">
    <property type="term" value="F:endonuclease activity"/>
    <property type="evidence" value="ECO:0007669"/>
    <property type="project" value="UniProtKB-KW"/>
</dbReference>